<evidence type="ECO:0000256" key="1">
    <source>
        <dbReference type="SAM" id="MobiDB-lite"/>
    </source>
</evidence>
<dbReference type="EMBL" id="VEPZ02001029">
    <property type="protein sequence ID" value="KAE8700419.1"/>
    <property type="molecule type" value="Genomic_DNA"/>
</dbReference>
<protein>
    <submittedName>
        <fullName evidence="3">Bromo-adjacent domain-containing protein, putative isoform 1</fullName>
    </submittedName>
</protein>
<evidence type="ECO:0000313" key="3">
    <source>
        <dbReference type="EMBL" id="KAE8700419.1"/>
    </source>
</evidence>
<feature type="compositionally biased region" description="Basic and acidic residues" evidence="1">
    <location>
        <begin position="535"/>
        <end position="545"/>
    </location>
</feature>
<dbReference type="Pfam" id="PF04782">
    <property type="entry name" value="DUF632"/>
    <property type="match status" value="1"/>
</dbReference>
<comment type="caution">
    <text evidence="3">The sequence shown here is derived from an EMBL/GenBank/DDBJ whole genome shotgun (WGS) entry which is preliminary data.</text>
</comment>
<dbReference type="InterPro" id="IPR006867">
    <property type="entry name" value="DUF632"/>
</dbReference>
<feature type="compositionally biased region" description="Pro residues" evidence="1">
    <location>
        <begin position="58"/>
        <end position="84"/>
    </location>
</feature>
<evidence type="ECO:0000259" key="2">
    <source>
        <dbReference type="Pfam" id="PF04782"/>
    </source>
</evidence>
<dbReference type="PANTHER" id="PTHR21450:SF7">
    <property type="entry name" value="DNA LIGASE (DUF630 AND DUF632)"/>
    <property type="match status" value="1"/>
</dbReference>
<feature type="domain" description="DUF632" evidence="2">
    <location>
        <begin position="236"/>
        <end position="452"/>
    </location>
</feature>
<dbReference type="AlphaFoldDB" id="A0A6A3ABX2"/>
<proteinExistence type="predicted"/>
<feature type="region of interest" description="Disordered" evidence="1">
    <location>
        <begin position="106"/>
        <end position="143"/>
    </location>
</feature>
<feature type="compositionally biased region" description="Acidic residues" evidence="1">
    <location>
        <begin position="110"/>
        <end position="126"/>
    </location>
</feature>
<feature type="compositionally biased region" description="Basic and acidic residues" evidence="1">
    <location>
        <begin position="127"/>
        <end position="143"/>
    </location>
</feature>
<dbReference type="Proteomes" id="UP000436088">
    <property type="component" value="Unassembled WGS sequence"/>
</dbReference>
<keyword evidence="4" id="KW-1185">Reference proteome</keyword>
<evidence type="ECO:0000313" key="4">
    <source>
        <dbReference type="Proteomes" id="UP000436088"/>
    </source>
</evidence>
<accession>A0A6A3ABX2</accession>
<name>A0A6A3ABX2_HIBSY</name>
<feature type="region of interest" description="Disordered" evidence="1">
    <location>
        <begin position="525"/>
        <end position="558"/>
    </location>
</feature>
<reference evidence="3" key="1">
    <citation type="submission" date="2019-09" db="EMBL/GenBank/DDBJ databases">
        <title>Draft genome information of white flower Hibiscus syriacus.</title>
        <authorList>
            <person name="Kim Y.-M."/>
        </authorList>
    </citation>
    <scope>NUCLEOTIDE SEQUENCE [LARGE SCALE GENOMIC DNA]</scope>
    <source>
        <strain evidence="3">YM2019G1</strain>
    </source>
</reference>
<feature type="region of interest" description="Disordered" evidence="1">
    <location>
        <begin position="39"/>
        <end position="87"/>
    </location>
</feature>
<sequence>MLPSKERKWLMKEAVAAAQSGYANSLKNTGAALSDYGHGEAEVPLLNPDHIPPLDSTPQPPPPPPMMDSLPPLPPLPNFTPNPVPIKRSVSMPAMPVESRKEFDASFAIEEQEEEDEEEDDDDEEEHRDRNDDDDNNNKEYFRNESRGPLYRIIVILSGVNHPPLMPEAKNVACDYFFMVDDSMPGPSLDLDDDDNECASTNVDSLENNVSDVGFSDHGGVDNLRRMAKAVSGVNLMEVLNEIDDHFLKASESAQEVSKILETTRLIIFVILLIVGHTDHSERVLRVITWNRSVRGTTNGENRKGEFDSEECETHANILEKLLAWEKKLYEEVKQGELVKLEYKRKLASLNKQKKHGASAESLERTKAAVSHLHTRYIVDMQSMDSTVVNRIRDEQLYHKLFILVDCQLKIVEKLKSLDIAFASKETTKHHHERTIQLHDVVQEWHSQFDKLNPTIKTLLQTWYDGLEKLPDEVAKSATSSFAAVIKTIIIHQEEEMKLKERCEDTRKEFLRKNQAYEEWYHKHNQRRSVSDGTDAERGEDEMQRTRPCLRSNLQLRA</sequence>
<organism evidence="3 4">
    <name type="scientific">Hibiscus syriacus</name>
    <name type="common">Rose of Sharon</name>
    <dbReference type="NCBI Taxonomy" id="106335"/>
    <lineage>
        <taxon>Eukaryota</taxon>
        <taxon>Viridiplantae</taxon>
        <taxon>Streptophyta</taxon>
        <taxon>Embryophyta</taxon>
        <taxon>Tracheophyta</taxon>
        <taxon>Spermatophyta</taxon>
        <taxon>Magnoliopsida</taxon>
        <taxon>eudicotyledons</taxon>
        <taxon>Gunneridae</taxon>
        <taxon>Pentapetalae</taxon>
        <taxon>rosids</taxon>
        <taxon>malvids</taxon>
        <taxon>Malvales</taxon>
        <taxon>Malvaceae</taxon>
        <taxon>Malvoideae</taxon>
        <taxon>Hibiscus</taxon>
    </lineage>
</organism>
<dbReference type="PANTHER" id="PTHR21450">
    <property type="entry name" value="PROTEIN ALTERED PHOSPHATE STARVATION RESPONSE 1"/>
    <property type="match status" value="1"/>
</dbReference>
<gene>
    <name evidence="3" type="ORF">F3Y22_tig00110557pilonHSYRG00350</name>
</gene>